<dbReference type="PANTHER" id="PTHR33395:SF22">
    <property type="entry name" value="REVERSE TRANSCRIPTASE DOMAIN-CONTAINING PROTEIN"/>
    <property type="match status" value="1"/>
</dbReference>
<dbReference type="AlphaFoldDB" id="A0A922LCA9"/>
<reference evidence="1" key="4">
    <citation type="journal article" date="2022" name="PLoS Pathog.">
        <title>Chromosome-level genome of Schistosoma haematobium underpins genome-wide explorations of molecular variation.</title>
        <authorList>
            <person name="Stroehlein A.J."/>
            <person name="Korhonen P.K."/>
            <person name="Lee V.V."/>
            <person name="Ralph S.A."/>
            <person name="Mentink-Kane M."/>
            <person name="You H."/>
            <person name="McManus D.P."/>
            <person name="Tchuente L.T."/>
            <person name="Stothard J.R."/>
            <person name="Kaur P."/>
            <person name="Dudchenko O."/>
            <person name="Aiden E.L."/>
            <person name="Yang B."/>
            <person name="Yang H."/>
            <person name="Emery A.M."/>
            <person name="Webster B.L."/>
            <person name="Brindley P.J."/>
            <person name="Rollinson D."/>
            <person name="Chang B.C.H."/>
            <person name="Gasser R.B."/>
            <person name="Young N.D."/>
        </authorList>
    </citation>
    <scope>NUCLEOTIDE SEQUENCE</scope>
</reference>
<protein>
    <recommendedName>
        <fullName evidence="3">Endonuclease/exonuclease/phosphatase domain-containing protein</fullName>
    </recommendedName>
</protein>
<dbReference type="CTD" id="75577464"/>
<dbReference type="EMBL" id="AMPZ03000102">
    <property type="protein sequence ID" value="KAH9578509.1"/>
    <property type="molecule type" value="Genomic_DNA"/>
</dbReference>
<dbReference type="KEGG" id="shx:MS3_00005966"/>
<dbReference type="RefSeq" id="XP_051063994.1">
    <property type="nucleotide sequence ID" value="XM_051214050.1"/>
</dbReference>
<reference evidence="1" key="1">
    <citation type="journal article" date="2012" name="Nat. Genet.">
        <title>Whole-genome sequence of Schistosoma haematobium.</title>
        <authorList>
            <person name="Young N.D."/>
            <person name="Jex A.R."/>
            <person name="Li B."/>
            <person name="Liu S."/>
            <person name="Yang L."/>
            <person name="Xiong Z."/>
            <person name="Li Y."/>
            <person name="Cantacessi C."/>
            <person name="Hall R.S."/>
            <person name="Xu X."/>
            <person name="Chen F."/>
            <person name="Wu X."/>
            <person name="Zerlotini A."/>
            <person name="Oliveira G."/>
            <person name="Hofmann A."/>
            <person name="Zhang G."/>
            <person name="Fang X."/>
            <person name="Kang Y."/>
            <person name="Campbell B.E."/>
            <person name="Loukas A."/>
            <person name="Ranganathan S."/>
            <person name="Rollinson D."/>
            <person name="Rinaldi G."/>
            <person name="Brindley P.J."/>
            <person name="Yang H."/>
            <person name="Wang J."/>
            <person name="Wang J."/>
            <person name="Gasser R.B."/>
        </authorList>
    </citation>
    <scope>NUCLEOTIDE SEQUENCE</scope>
</reference>
<accession>A0A922LCA9</accession>
<keyword evidence="2" id="KW-1185">Reference proteome</keyword>
<name>A0A922LCA9_SCHHA</name>
<evidence type="ECO:0000313" key="2">
    <source>
        <dbReference type="Proteomes" id="UP000471633"/>
    </source>
</evidence>
<dbReference type="GO" id="GO:0061343">
    <property type="term" value="P:cell adhesion involved in heart morphogenesis"/>
    <property type="evidence" value="ECO:0007669"/>
    <property type="project" value="TreeGrafter"/>
</dbReference>
<dbReference type="GO" id="GO:0007508">
    <property type="term" value="P:larval heart development"/>
    <property type="evidence" value="ECO:0007669"/>
    <property type="project" value="TreeGrafter"/>
</dbReference>
<dbReference type="PANTHER" id="PTHR33395">
    <property type="entry name" value="TRANSCRIPTASE, PUTATIVE-RELATED-RELATED"/>
    <property type="match status" value="1"/>
</dbReference>
<evidence type="ECO:0000313" key="1">
    <source>
        <dbReference type="EMBL" id="KAH9578509.1"/>
    </source>
</evidence>
<dbReference type="GO" id="GO:0031012">
    <property type="term" value="C:extracellular matrix"/>
    <property type="evidence" value="ECO:0007669"/>
    <property type="project" value="TreeGrafter"/>
</dbReference>
<organism evidence="1 2">
    <name type="scientific">Schistosoma haematobium</name>
    <name type="common">Blood fluke</name>
    <dbReference type="NCBI Taxonomy" id="6185"/>
    <lineage>
        <taxon>Eukaryota</taxon>
        <taxon>Metazoa</taxon>
        <taxon>Spiralia</taxon>
        <taxon>Lophotrochozoa</taxon>
        <taxon>Platyhelminthes</taxon>
        <taxon>Trematoda</taxon>
        <taxon>Digenea</taxon>
        <taxon>Strigeidida</taxon>
        <taxon>Schistosomatoidea</taxon>
        <taxon>Schistosomatidae</taxon>
        <taxon>Schistosoma</taxon>
    </lineage>
</organism>
<reference evidence="1" key="3">
    <citation type="submission" date="2021-06" db="EMBL/GenBank/DDBJ databases">
        <title>Chromosome-level genome assembly for S. haematobium.</title>
        <authorList>
            <person name="Stroehlein A.J."/>
        </authorList>
    </citation>
    <scope>NUCLEOTIDE SEQUENCE</scope>
</reference>
<dbReference type="Proteomes" id="UP000471633">
    <property type="component" value="Unassembled WGS sequence"/>
</dbReference>
<dbReference type="GeneID" id="75577464"/>
<reference evidence="1" key="2">
    <citation type="journal article" date="2019" name="Gigascience">
        <title>High-quality Schistosoma haematobium genome achieved by single-molecule and long-range sequencing.</title>
        <authorList>
            <person name="Stroehlein A.J."/>
            <person name="Korhonen P.K."/>
            <person name="Chong T.M."/>
            <person name="Lim Y.L."/>
            <person name="Chan K.G."/>
            <person name="Webster B."/>
            <person name="Rollinson D."/>
            <person name="Brindley P.J."/>
            <person name="Gasser R.B."/>
            <person name="Young N.D."/>
        </authorList>
    </citation>
    <scope>NUCLEOTIDE SEQUENCE</scope>
</reference>
<sequence length="220" mass="25468">MPPLGKSDHAVLTFDFHITASHEDASVQSRPNVWKANIPDIMHSASLIDWTINPESSIETAWDAFRNSYLKVTTPHIPWTIPKGPKKSPPWFSREVRILLRKKRKMWDRFRLLGTDESKSQYRKARNTCASTLRKSRKLYEEKLVKESIECPKRLYSYINQRTRRKGNIPALWGDSTASSSVEDDFGKAQAFSNYFSNVYTIEAPFPSAYTDPPYIHWIA</sequence>
<evidence type="ECO:0008006" key="3">
    <source>
        <dbReference type="Google" id="ProtNLM"/>
    </source>
</evidence>
<proteinExistence type="predicted"/>
<comment type="caution">
    <text evidence="1">The sequence shown here is derived from an EMBL/GenBank/DDBJ whole genome shotgun (WGS) entry which is preliminary data.</text>
</comment>
<gene>
    <name evidence="1" type="ORF">MS3_00005966</name>
</gene>